<evidence type="ECO:0000313" key="2">
    <source>
        <dbReference type="Proteomes" id="UP001177670"/>
    </source>
</evidence>
<evidence type="ECO:0000313" key="1">
    <source>
        <dbReference type="EMBL" id="KAK1137297.1"/>
    </source>
</evidence>
<protein>
    <submittedName>
        <fullName evidence="1">Uncharacterized protein</fullName>
    </submittedName>
</protein>
<dbReference type="AlphaFoldDB" id="A0AA40KYI0"/>
<name>A0AA40KYI0_9HYME</name>
<gene>
    <name evidence="1" type="ORF">K0M31_001810</name>
</gene>
<accession>A0AA40KYI0</accession>
<proteinExistence type="predicted"/>
<keyword evidence="2" id="KW-1185">Reference proteome</keyword>
<organism evidence="1 2">
    <name type="scientific">Melipona bicolor</name>
    <dbReference type="NCBI Taxonomy" id="60889"/>
    <lineage>
        <taxon>Eukaryota</taxon>
        <taxon>Metazoa</taxon>
        <taxon>Ecdysozoa</taxon>
        <taxon>Arthropoda</taxon>
        <taxon>Hexapoda</taxon>
        <taxon>Insecta</taxon>
        <taxon>Pterygota</taxon>
        <taxon>Neoptera</taxon>
        <taxon>Endopterygota</taxon>
        <taxon>Hymenoptera</taxon>
        <taxon>Apocrita</taxon>
        <taxon>Aculeata</taxon>
        <taxon>Apoidea</taxon>
        <taxon>Anthophila</taxon>
        <taxon>Apidae</taxon>
        <taxon>Melipona</taxon>
    </lineage>
</organism>
<dbReference type="Proteomes" id="UP001177670">
    <property type="component" value="Unassembled WGS sequence"/>
</dbReference>
<dbReference type="EMBL" id="JAHYIQ010000001">
    <property type="protein sequence ID" value="KAK1137297.1"/>
    <property type="molecule type" value="Genomic_DNA"/>
</dbReference>
<sequence length="83" mass="9408">MFANVEHIGGKEEKWSGSGNRLAAKIVSVQRQIVGIRDVSTRDPRKYELVSENDDAIAIDEIARKPVKRNPFFREPCALSHMQ</sequence>
<comment type="caution">
    <text evidence="1">The sequence shown here is derived from an EMBL/GenBank/DDBJ whole genome shotgun (WGS) entry which is preliminary data.</text>
</comment>
<reference evidence="1" key="1">
    <citation type="submission" date="2021-10" db="EMBL/GenBank/DDBJ databases">
        <title>Melipona bicolor Genome sequencing and assembly.</title>
        <authorList>
            <person name="Araujo N.S."/>
            <person name="Arias M.C."/>
        </authorList>
    </citation>
    <scope>NUCLEOTIDE SEQUENCE</scope>
    <source>
        <strain evidence="1">USP_2M_L1-L4_2017</strain>
        <tissue evidence="1">Whole body</tissue>
    </source>
</reference>